<dbReference type="SUPFAM" id="SSF53448">
    <property type="entry name" value="Nucleotide-diphospho-sugar transferases"/>
    <property type="match status" value="1"/>
</dbReference>
<feature type="domain" description="Nucleotidyl transferase" evidence="2">
    <location>
        <begin position="61"/>
        <end position="285"/>
    </location>
</feature>
<dbReference type="Proteomes" id="UP000291758">
    <property type="component" value="Chromosome"/>
</dbReference>
<evidence type="ECO:0000259" key="2">
    <source>
        <dbReference type="Pfam" id="PF00483"/>
    </source>
</evidence>
<gene>
    <name evidence="3" type="ORF">ET495_09200</name>
</gene>
<sequence length="290" mass="31643">MTMPRQWANWSSKCPLTGAARPTPIRSPGQLRSLTRSPLASLLANNPPQVRSDRNSDVRYGFILAGGLGTRLRPYTFVLPKPLIPLGNETIIERVLRSFRQAELRNVAVSLGYLGHLLEAVVGNGAKYELNVEYTHEDEPLGTAGALGLLPFNVADDDVVLVMNGDTLTSLDLNEFLTWFEQSHADAAMACVQREVRIDYGVVTTDVNGNLEAIAEKPSSVNLLSTGINVFRGSALRELPAGRVDMPNFLVQLAMSGKTIACKTIDDLWMDLGRVEDLTAANELVDRGVL</sequence>
<evidence type="ECO:0000313" key="3">
    <source>
        <dbReference type="EMBL" id="QAY63398.1"/>
    </source>
</evidence>
<feature type="region of interest" description="Disordered" evidence="1">
    <location>
        <begin position="1"/>
        <end position="31"/>
    </location>
</feature>
<evidence type="ECO:0000256" key="1">
    <source>
        <dbReference type="SAM" id="MobiDB-lite"/>
    </source>
</evidence>
<dbReference type="InterPro" id="IPR005835">
    <property type="entry name" value="NTP_transferase_dom"/>
</dbReference>
<dbReference type="Pfam" id="PF00483">
    <property type="entry name" value="NTP_transferase"/>
    <property type="match status" value="1"/>
</dbReference>
<proteinExistence type="predicted"/>
<dbReference type="EMBL" id="CP035495">
    <property type="protein sequence ID" value="QAY63398.1"/>
    <property type="molecule type" value="Genomic_DNA"/>
</dbReference>
<reference evidence="3 4" key="1">
    <citation type="submission" date="2019-01" db="EMBL/GenBank/DDBJ databases">
        <title>Genome sequencing of strain 2JSPR-7.</title>
        <authorList>
            <person name="Heo J."/>
            <person name="Kim S.-J."/>
            <person name="Kim J.-S."/>
            <person name="Hong S.-B."/>
            <person name="Kwon S.-W."/>
        </authorList>
    </citation>
    <scope>NUCLEOTIDE SEQUENCE [LARGE SCALE GENOMIC DNA]</scope>
    <source>
        <strain evidence="3 4">2JSPR-7</strain>
    </source>
</reference>
<dbReference type="AlphaFoldDB" id="A0A4P6EZA8"/>
<dbReference type="OrthoDB" id="9801810at2"/>
<keyword evidence="3" id="KW-0808">Transferase</keyword>
<dbReference type="GO" id="GO:0016740">
    <property type="term" value="F:transferase activity"/>
    <property type="evidence" value="ECO:0007669"/>
    <property type="project" value="UniProtKB-KW"/>
</dbReference>
<dbReference type="InterPro" id="IPR050486">
    <property type="entry name" value="Mannose-1P_guanyltransferase"/>
</dbReference>
<dbReference type="InterPro" id="IPR029044">
    <property type="entry name" value="Nucleotide-diphossugar_trans"/>
</dbReference>
<dbReference type="Gene3D" id="3.90.550.10">
    <property type="entry name" value="Spore Coat Polysaccharide Biosynthesis Protein SpsA, Chain A"/>
    <property type="match status" value="1"/>
</dbReference>
<dbReference type="KEGG" id="xyl:ET495_09200"/>
<keyword evidence="4" id="KW-1185">Reference proteome</keyword>
<dbReference type="PANTHER" id="PTHR22572">
    <property type="entry name" value="SUGAR-1-PHOSPHATE GUANYL TRANSFERASE"/>
    <property type="match status" value="1"/>
</dbReference>
<accession>A0A4P6EZA8</accession>
<name>A0A4P6EZA8_9MICO</name>
<protein>
    <submittedName>
        <fullName evidence="3">Nucleotidyltransferase family protein</fullName>
    </submittedName>
</protein>
<organism evidence="3 4">
    <name type="scientific">Xylanimonas allomyrinae</name>
    <dbReference type="NCBI Taxonomy" id="2509459"/>
    <lineage>
        <taxon>Bacteria</taxon>
        <taxon>Bacillati</taxon>
        <taxon>Actinomycetota</taxon>
        <taxon>Actinomycetes</taxon>
        <taxon>Micrococcales</taxon>
        <taxon>Promicromonosporaceae</taxon>
        <taxon>Xylanimonas</taxon>
    </lineage>
</organism>
<evidence type="ECO:0000313" key="4">
    <source>
        <dbReference type="Proteomes" id="UP000291758"/>
    </source>
</evidence>